<name>A0A6I3KQU1_9HYPH</name>
<dbReference type="InterPro" id="IPR029021">
    <property type="entry name" value="Prot-tyrosine_phosphatase-like"/>
</dbReference>
<protein>
    <submittedName>
        <fullName evidence="1">Protein tyrosine phosphatase</fullName>
    </submittedName>
</protein>
<reference evidence="1 2" key="1">
    <citation type="submission" date="2019-11" db="EMBL/GenBank/DDBJ databases">
        <title>Identification of a novel strain.</title>
        <authorList>
            <person name="Xu Q."/>
            <person name="Wang G."/>
        </authorList>
    </citation>
    <scope>NUCLEOTIDE SEQUENCE [LARGE SCALE GENOMIC DNA]</scope>
    <source>
        <strain evidence="2">xq</strain>
    </source>
</reference>
<dbReference type="SUPFAM" id="SSF52799">
    <property type="entry name" value="(Phosphotyrosine protein) phosphatases II"/>
    <property type="match status" value="1"/>
</dbReference>
<accession>A0A6I3KQU1</accession>
<sequence>MQVRRSASVHVCALRHIPEVLNNSGARHLISAINAELAPATPTGLMPERHLRLDMHDIQDVRDGATAPAEEHVGQLIDFVQSWDREAPLLIHCYAGLSRSTAAAFIALCALNPNAPERAIALALRRASDTAVPNRRFVALADAFLKREGRMLAALDGMGANRIAAECVPFFVDGRHAPLSTDRAA</sequence>
<dbReference type="EMBL" id="WMBQ01000002">
    <property type="protein sequence ID" value="MTD96192.1"/>
    <property type="molecule type" value="Genomic_DNA"/>
</dbReference>
<proteinExistence type="predicted"/>
<dbReference type="RefSeq" id="WP_154740642.1">
    <property type="nucleotide sequence ID" value="NZ_WMBQ01000002.1"/>
</dbReference>
<comment type="caution">
    <text evidence="1">The sequence shown here is derived from an EMBL/GenBank/DDBJ whole genome shotgun (WGS) entry which is preliminary data.</text>
</comment>
<evidence type="ECO:0000313" key="1">
    <source>
        <dbReference type="EMBL" id="MTD96192.1"/>
    </source>
</evidence>
<evidence type="ECO:0000313" key="2">
    <source>
        <dbReference type="Proteomes" id="UP000440694"/>
    </source>
</evidence>
<dbReference type="PROSITE" id="PS00383">
    <property type="entry name" value="TYR_PHOSPHATASE_1"/>
    <property type="match status" value="1"/>
</dbReference>
<dbReference type="Proteomes" id="UP000440694">
    <property type="component" value="Unassembled WGS sequence"/>
</dbReference>
<organism evidence="1 2">
    <name type="scientific">Hyphomicrobium album</name>
    <dbReference type="NCBI Taxonomy" id="2665159"/>
    <lineage>
        <taxon>Bacteria</taxon>
        <taxon>Pseudomonadati</taxon>
        <taxon>Pseudomonadota</taxon>
        <taxon>Alphaproteobacteria</taxon>
        <taxon>Hyphomicrobiales</taxon>
        <taxon>Hyphomicrobiaceae</taxon>
        <taxon>Hyphomicrobium</taxon>
    </lineage>
</organism>
<dbReference type="AlphaFoldDB" id="A0A6I3KQU1"/>
<gene>
    <name evidence="1" type="ORF">GIW81_17775</name>
</gene>
<keyword evidence="2" id="KW-1185">Reference proteome</keyword>
<dbReference type="Gene3D" id="3.90.190.10">
    <property type="entry name" value="Protein tyrosine phosphatase superfamily"/>
    <property type="match status" value="1"/>
</dbReference>
<dbReference type="InterPro" id="IPR016130">
    <property type="entry name" value="Tyr_Pase_AS"/>
</dbReference>